<keyword evidence="5 11" id="KW-0808">Transferase</keyword>
<gene>
    <name evidence="11 13" type="primary">nadD</name>
    <name evidence="13" type="ORF">HKX40_08400</name>
</gene>
<evidence type="ECO:0000256" key="2">
    <source>
        <dbReference type="ARBA" id="ARBA00005019"/>
    </source>
</evidence>
<accession>A0A7Y4LAZ6</accession>
<dbReference type="PANTHER" id="PTHR39321">
    <property type="entry name" value="NICOTINATE-NUCLEOTIDE ADENYLYLTRANSFERASE-RELATED"/>
    <property type="match status" value="1"/>
</dbReference>
<dbReference type="GO" id="GO:0005524">
    <property type="term" value="F:ATP binding"/>
    <property type="evidence" value="ECO:0007669"/>
    <property type="project" value="UniProtKB-KW"/>
</dbReference>
<organism evidence="13 14">
    <name type="scientific">Pelistega europaea</name>
    <dbReference type="NCBI Taxonomy" id="106147"/>
    <lineage>
        <taxon>Bacteria</taxon>
        <taxon>Pseudomonadati</taxon>
        <taxon>Pseudomonadota</taxon>
        <taxon>Betaproteobacteria</taxon>
        <taxon>Burkholderiales</taxon>
        <taxon>Alcaligenaceae</taxon>
        <taxon>Pelistega</taxon>
    </lineage>
</organism>
<evidence type="ECO:0000259" key="12">
    <source>
        <dbReference type="Pfam" id="PF01467"/>
    </source>
</evidence>
<reference evidence="13 14" key="1">
    <citation type="submission" date="2020-05" db="EMBL/GenBank/DDBJ databases">
        <authorList>
            <person name="Niu N."/>
        </authorList>
    </citation>
    <scope>NUCLEOTIDE SEQUENCE [LARGE SCALE GENOMIC DNA]</scope>
    <source>
        <strain evidence="13 14">LMG10982</strain>
    </source>
</reference>
<dbReference type="InterPro" id="IPR005248">
    <property type="entry name" value="NadD/NMNAT"/>
</dbReference>
<evidence type="ECO:0000256" key="3">
    <source>
        <dbReference type="ARBA" id="ARBA00009014"/>
    </source>
</evidence>
<keyword evidence="9 11" id="KW-0520">NAD</keyword>
<dbReference type="GO" id="GO:0009435">
    <property type="term" value="P:NAD+ biosynthetic process"/>
    <property type="evidence" value="ECO:0007669"/>
    <property type="project" value="UniProtKB-UniRule"/>
</dbReference>
<dbReference type="RefSeq" id="WP_171589137.1">
    <property type="nucleotide sequence ID" value="NZ_JABGBO010000009.1"/>
</dbReference>
<dbReference type="NCBIfam" id="TIGR00482">
    <property type="entry name" value="nicotinate (nicotinamide) nucleotide adenylyltransferase"/>
    <property type="match status" value="1"/>
</dbReference>
<evidence type="ECO:0000256" key="11">
    <source>
        <dbReference type="HAMAP-Rule" id="MF_00244"/>
    </source>
</evidence>
<evidence type="ECO:0000256" key="6">
    <source>
        <dbReference type="ARBA" id="ARBA00022695"/>
    </source>
</evidence>
<dbReference type="Pfam" id="PF01467">
    <property type="entry name" value="CTP_transf_like"/>
    <property type="match status" value="1"/>
</dbReference>
<sequence length="202" mass="22946">MTTSKHKIGLLGGSFNPIHLAHIRLATTALQQLSLDEVQLIPAGQPWQKAPLAVSSEQRLAMLKIAIKGIAGLRINTIELERKGPSYTIDTLRELPRQSGERYYWLMGTDQINNFCTWRAWQEILDYVQLVVAKRPDYAFTPPVELLTVLQQKRCNLIFLNMPEIDLSSTAVRQKLLDHAPVDNLLNPAVLAYIQAHKLYYD</sequence>
<dbReference type="SUPFAM" id="SSF52374">
    <property type="entry name" value="Nucleotidylyl transferase"/>
    <property type="match status" value="1"/>
</dbReference>
<dbReference type="AlphaFoldDB" id="A0A7Y4LAZ6"/>
<protein>
    <recommendedName>
        <fullName evidence="11">Probable nicotinate-nucleotide adenylyltransferase</fullName>
        <ecNumber evidence="11">2.7.7.18</ecNumber>
    </recommendedName>
    <alternativeName>
        <fullName evidence="11">Deamido-NAD(+) diphosphorylase</fullName>
    </alternativeName>
    <alternativeName>
        <fullName evidence="11">Deamido-NAD(+) pyrophosphorylase</fullName>
    </alternativeName>
    <alternativeName>
        <fullName evidence="11">Nicotinate mononucleotide adenylyltransferase</fullName>
        <shortName evidence="11">NaMN adenylyltransferase</shortName>
    </alternativeName>
</protein>
<evidence type="ECO:0000256" key="9">
    <source>
        <dbReference type="ARBA" id="ARBA00023027"/>
    </source>
</evidence>
<name>A0A7Y4LAZ6_9BURK</name>
<keyword evidence="7 11" id="KW-0547">Nucleotide-binding</keyword>
<keyword evidence="4 11" id="KW-0662">Pyridine nucleotide biosynthesis</keyword>
<dbReference type="Proteomes" id="UP000541421">
    <property type="component" value="Unassembled WGS sequence"/>
</dbReference>
<proteinExistence type="inferred from homology"/>
<comment type="similarity">
    <text evidence="3 11">Belongs to the NadD family.</text>
</comment>
<dbReference type="PANTHER" id="PTHR39321:SF3">
    <property type="entry name" value="PHOSPHOPANTETHEINE ADENYLYLTRANSFERASE"/>
    <property type="match status" value="1"/>
</dbReference>
<dbReference type="HAMAP" id="MF_00244">
    <property type="entry name" value="NaMN_adenylyltr"/>
    <property type="match status" value="1"/>
</dbReference>
<evidence type="ECO:0000256" key="8">
    <source>
        <dbReference type="ARBA" id="ARBA00022840"/>
    </source>
</evidence>
<evidence type="ECO:0000256" key="7">
    <source>
        <dbReference type="ARBA" id="ARBA00022741"/>
    </source>
</evidence>
<dbReference type="EC" id="2.7.7.18" evidence="11"/>
<comment type="function">
    <text evidence="1 11">Catalyzes the reversible adenylation of nicotinate mononucleotide (NaMN) to nicotinic acid adenine dinucleotide (NaAD).</text>
</comment>
<comment type="catalytic activity">
    <reaction evidence="10 11">
        <text>nicotinate beta-D-ribonucleotide + ATP + H(+) = deamido-NAD(+) + diphosphate</text>
        <dbReference type="Rhea" id="RHEA:22860"/>
        <dbReference type="ChEBI" id="CHEBI:15378"/>
        <dbReference type="ChEBI" id="CHEBI:30616"/>
        <dbReference type="ChEBI" id="CHEBI:33019"/>
        <dbReference type="ChEBI" id="CHEBI:57502"/>
        <dbReference type="ChEBI" id="CHEBI:58437"/>
        <dbReference type="EC" id="2.7.7.18"/>
    </reaction>
</comment>
<dbReference type="UniPathway" id="UPA00253">
    <property type="reaction ID" value="UER00332"/>
</dbReference>
<dbReference type="NCBIfam" id="TIGR00125">
    <property type="entry name" value="cyt_tran_rel"/>
    <property type="match status" value="1"/>
</dbReference>
<dbReference type="NCBIfam" id="NF000840">
    <property type="entry name" value="PRK00071.1-3"/>
    <property type="match status" value="1"/>
</dbReference>
<evidence type="ECO:0000256" key="4">
    <source>
        <dbReference type="ARBA" id="ARBA00022642"/>
    </source>
</evidence>
<dbReference type="EMBL" id="JABGBO010000009">
    <property type="protein sequence ID" value="NOL50153.1"/>
    <property type="molecule type" value="Genomic_DNA"/>
</dbReference>
<dbReference type="InterPro" id="IPR014729">
    <property type="entry name" value="Rossmann-like_a/b/a_fold"/>
</dbReference>
<keyword evidence="14" id="KW-1185">Reference proteome</keyword>
<evidence type="ECO:0000256" key="10">
    <source>
        <dbReference type="ARBA" id="ARBA00048721"/>
    </source>
</evidence>
<dbReference type="InterPro" id="IPR004821">
    <property type="entry name" value="Cyt_trans-like"/>
</dbReference>
<comment type="caution">
    <text evidence="13">The sequence shown here is derived from an EMBL/GenBank/DDBJ whole genome shotgun (WGS) entry which is preliminary data.</text>
</comment>
<evidence type="ECO:0000256" key="5">
    <source>
        <dbReference type="ARBA" id="ARBA00022679"/>
    </source>
</evidence>
<keyword evidence="8 11" id="KW-0067">ATP-binding</keyword>
<evidence type="ECO:0000313" key="14">
    <source>
        <dbReference type="Proteomes" id="UP000541421"/>
    </source>
</evidence>
<dbReference type="Gene3D" id="3.40.50.620">
    <property type="entry name" value="HUPs"/>
    <property type="match status" value="1"/>
</dbReference>
<feature type="domain" description="Cytidyltransferase-like" evidence="12">
    <location>
        <begin position="10"/>
        <end position="175"/>
    </location>
</feature>
<dbReference type="CDD" id="cd02165">
    <property type="entry name" value="NMNAT"/>
    <property type="match status" value="1"/>
</dbReference>
<keyword evidence="6 11" id="KW-0548">Nucleotidyltransferase</keyword>
<evidence type="ECO:0000313" key="13">
    <source>
        <dbReference type="EMBL" id="NOL50153.1"/>
    </source>
</evidence>
<dbReference type="GO" id="GO:0004515">
    <property type="term" value="F:nicotinate-nucleotide adenylyltransferase activity"/>
    <property type="evidence" value="ECO:0007669"/>
    <property type="project" value="UniProtKB-UniRule"/>
</dbReference>
<comment type="pathway">
    <text evidence="2 11">Cofactor biosynthesis; NAD(+) biosynthesis; deamido-NAD(+) from nicotinate D-ribonucleotide: step 1/1.</text>
</comment>
<evidence type="ECO:0000256" key="1">
    <source>
        <dbReference type="ARBA" id="ARBA00002324"/>
    </source>
</evidence>